<evidence type="ECO:0000256" key="5">
    <source>
        <dbReference type="ARBA" id="ARBA00022821"/>
    </source>
</evidence>
<evidence type="ECO:0000313" key="10">
    <source>
        <dbReference type="Proteomes" id="UP001157006"/>
    </source>
</evidence>
<dbReference type="InterPro" id="IPR058192">
    <property type="entry name" value="WHD_ROQ1-like"/>
</dbReference>
<keyword evidence="3" id="KW-0677">Repeat</keyword>
<dbReference type="GO" id="GO:0043531">
    <property type="term" value="F:ADP binding"/>
    <property type="evidence" value="ECO:0007669"/>
    <property type="project" value="InterPro"/>
</dbReference>
<dbReference type="Pfam" id="PF00931">
    <property type="entry name" value="NB-ARC"/>
    <property type="match status" value="1"/>
</dbReference>
<dbReference type="GO" id="GO:0006952">
    <property type="term" value="P:defense response"/>
    <property type="evidence" value="ECO:0007669"/>
    <property type="project" value="InterPro"/>
</dbReference>
<dbReference type="Gene3D" id="3.40.50.300">
    <property type="entry name" value="P-loop containing nucleotide triphosphate hydrolases"/>
    <property type="match status" value="1"/>
</dbReference>
<dbReference type="SUPFAM" id="SSF52540">
    <property type="entry name" value="P-loop containing nucleoside triphosphate hydrolases"/>
    <property type="match status" value="1"/>
</dbReference>
<comment type="catalytic activity">
    <reaction evidence="7">
        <text>NAD(+) + H2O = ADP-D-ribose + nicotinamide + H(+)</text>
        <dbReference type="Rhea" id="RHEA:16301"/>
        <dbReference type="ChEBI" id="CHEBI:15377"/>
        <dbReference type="ChEBI" id="CHEBI:15378"/>
        <dbReference type="ChEBI" id="CHEBI:17154"/>
        <dbReference type="ChEBI" id="CHEBI:57540"/>
        <dbReference type="ChEBI" id="CHEBI:57967"/>
        <dbReference type="EC" id="3.2.2.6"/>
    </reaction>
    <physiologicalReaction direction="left-to-right" evidence="7">
        <dbReference type="Rhea" id="RHEA:16302"/>
    </physiologicalReaction>
</comment>
<dbReference type="InterPro" id="IPR035897">
    <property type="entry name" value="Toll_tir_struct_dom_sf"/>
</dbReference>
<dbReference type="InterPro" id="IPR045344">
    <property type="entry name" value="C-JID"/>
</dbReference>
<sequence>MDTLTLCAASSSSPCSSSSRTRLCTYHVFLSFRGQDTRKGFTDHLCASLERRGITTFRDDKDLERGQVISQKLINAIQDSMFAITILSPDYASSTWCLDELQMIMECSSNNNLQVFPVFYGVDPSDVRHQRGSYEDAFSKHQEKFGQQSDRVQRWRDALTQVSSYSGWDSKDQHEASLVENIAQHIHRKLVPKLPSCTENLVGISSKVDEVNKLIGMQLNDVRFIGIWGMGGIGKTAIARSVYKAIQGEFELTCFLENVRELSETKGLVHIQRQLLSHLSISGNDFYNLYDGKNTILNSLCRKKVLLVLDDVNDVNQLESLAGKQDWFGPGSRVIITTRDKHLLVTHGVHKTYEVGMLFQKEALNLFCLKAFKGDKPLEGYLDLSKEVVDYTGGLPLALEVLGSYLYGRHVDVWHSAIKKIRSVPHPKIQDKLKISYESLDPMEKDIFLDIACFFKGMKIDKVIDLLESCGYFPQIGIEILIERSLITIDCRNDKLDMHDLLQEMGRDIVFQESPNDPSRRSRLWSQEDIDHVLTKNKGTEAINSIAMKLLQPYEACWSTEAFFKTSQLKYLSLCEMQLPLGLSCLPSSLKVLRWRGCPLKVLPLTTQLDEVVNIKLSHSKLQQLWQGIKFIEKLKYLNMAFSKNLKRLPDFSGVPSLENLILKGCASLNEVHPSLVHHKKVVLMNFENCKSLKSLPGKLEMSSLKMLTLSGCSEFKFLPEFGENMENLLILALQGTAIRKLPSSLGCLVGLKNLNLKDCKSLICIPDTIHLLNSLITLDVSGCSKLCRLPDGLKEIKSLEELLADDTAIDELPSSVFYLERLKVLSFSGCKGSLTKSTNWFLPFNWMFGSQPDSTGFRFPTSVLSLPSLRNINLSYCNLSDESIPDYFRHLSSLRSLNLTGNNFVSIPSAISKLPRLVLLTLNYCQKLQLLPELASSMTQLDASNCDSLETTKFNPAKPCGLFASPRRLNNFEKLLNSFMEACCLPSARFDMLIPGEGIPSWFVPQRTVSWAKIQVPNNCPLDDWVGFSLCFLLVSYYADPEQCKHEIDCYLFAPNGKKLISTRRLPPMNPCYPHLYILYLSIDQFRDKILKDDCWSDIEFALKCYCCQSLQIVRCGSRLVCKQDVEDWNKVKSQFNAS</sequence>
<dbReference type="Pfam" id="PF23286">
    <property type="entry name" value="LRR_13"/>
    <property type="match status" value="1"/>
</dbReference>
<dbReference type="SUPFAM" id="SSF52058">
    <property type="entry name" value="L domain-like"/>
    <property type="match status" value="2"/>
</dbReference>
<evidence type="ECO:0000256" key="1">
    <source>
        <dbReference type="ARBA" id="ARBA00011982"/>
    </source>
</evidence>
<dbReference type="Pfam" id="PF01582">
    <property type="entry name" value="TIR"/>
    <property type="match status" value="1"/>
</dbReference>
<dbReference type="PROSITE" id="PS50104">
    <property type="entry name" value="TIR"/>
    <property type="match status" value="1"/>
</dbReference>
<dbReference type="InterPro" id="IPR001611">
    <property type="entry name" value="Leu-rich_rpt"/>
</dbReference>
<keyword evidence="4" id="KW-0378">Hydrolase</keyword>
<keyword evidence="6" id="KW-0520">NAD</keyword>
<dbReference type="AlphaFoldDB" id="A0AAV1ATR6"/>
<dbReference type="SMART" id="SM00369">
    <property type="entry name" value="LRR_TYP"/>
    <property type="match status" value="4"/>
</dbReference>
<name>A0AAV1ATR6_VICFA</name>
<dbReference type="GO" id="GO:0007165">
    <property type="term" value="P:signal transduction"/>
    <property type="evidence" value="ECO:0007669"/>
    <property type="project" value="InterPro"/>
</dbReference>
<evidence type="ECO:0000259" key="8">
    <source>
        <dbReference type="PROSITE" id="PS50104"/>
    </source>
</evidence>
<dbReference type="InterPro" id="IPR002182">
    <property type="entry name" value="NB-ARC"/>
</dbReference>
<dbReference type="InterPro" id="IPR027417">
    <property type="entry name" value="P-loop_NTPase"/>
</dbReference>
<dbReference type="InterPro" id="IPR000157">
    <property type="entry name" value="TIR_dom"/>
</dbReference>
<evidence type="ECO:0000256" key="3">
    <source>
        <dbReference type="ARBA" id="ARBA00022737"/>
    </source>
</evidence>
<dbReference type="EC" id="3.2.2.6" evidence="1"/>
<dbReference type="SMART" id="SM00255">
    <property type="entry name" value="TIR"/>
    <property type="match status" value="1"/>
</dbReference>
<dbReference type="InterPro" id="IPR042197">
    <property type="entry name" value="Apaf_helical"/>
</dbReference>
<dbReference type="PANTHER" id="PTHR11017">
    <property type="entry name" value="LEUCINE-RICH REPEAT-CONTAINING PROTEIN"/>
    <property type="match status" value="1"/>
</dbReference>
<gene>
    <name evidence="9" type="ORF">VFH_V069760</name>
</gene>
<dbReference type="SUPFAM" id="SSF52200">
    <property type="entry name" value="Toll/Interleukin receptor TIR domain"/>
    <property type="match status" value="1"/>
</dbReference>
<dbReference type="Gene3D" id="1.10.8.430">
    <property type="entry name" value="Helical domain of apoptotic protease-activating factors"/>
    <property type="match status" value="1"/>
</dbReference>
<accession>A0AAV1ATR6</accession>
<dbReference type="Proteomes" id="UP001157006">
    <property type="component" value="Chromosome 5"/>
</dbReference>
<dbReference type="Pfam" id="PF13855">
    <property type="entry name" value="LRR_8"/>
    <property type="match status" value="1"/>
</dbReference>
<dbReference type="Pfam" id="PF23282">
    <property type="entry name" value="WHD_ROQ1"/>
    <property type="match status" value="1"/>
</dbReference>
<evidence type="ECO:0000256" key="2">
    <source>
        <dbReference type="ARBA" id="ARBA00022614"/>
    </source>
</evidence>
<reference evidence="9 10" key="1">
    <citation type="submission" date="2023-01" db="EMBL/GenBank/DDBJ databases">
        <authorList>
            <person name="Kreplak J."/>
        </authorList>
    </citation>
    <scope>NUCLEOTIDE SEQUENCE [LARGE SCALE GENOMIC DNA]</scope>
</reference>
<dbReference type="PANTHER" id="PTHR11017:SF559">
    <property type="entry name" value="DISEASE RESISTANCE PROTEIN CHL1"/>
    <property type="match status" value="1"/>
</dbReference>
<dbReference type="Pfam" id="PF20160">
    <property type="entry name" value="C-JID"/>
    <property type="match status" value="1"/>
</dbReference>
<keyword evidence="2" id="KW-0433">Leucine-rich repeat</keyword>
<evidence type="ECO:0000256" key="7">
    <source>
        <dbReference type="ARBA" id="ARBA00047304"/>
    </source>
</evidence>
<evidence type="ECO:0000256" key="4">
    <source>
        <dbReference type="ARBA" id="ARBA00022801"/>
    </source>
</evidence>
<protein>
    <recommendedName>
        <fullName evidence="1">ADP-ribosyl cyclase/cyclic ADP-ribose hydrolase</fullName>
        <ecNumber evidence="1">3.2.2.6</ecNumber>
    </recommendedName>
</protein>
<dbReference type="Gene3D" id="3.80.10.10">
    <property type="entry name" value="Ribonuclease Inhibitor"/>
    <property type="match status" value="3"/>
</dbReference>
<keyword evidence="5" id="KW-0611">Plant defense</keyword>
<dbReference type="InterPro" id="IPR032675">
    <property type="entry name" value="LRR_dom_sf"/>
</dbReference>
<dbReference type="InterPro" id="IPR044974">
    <property type="entry name" value="Disease_R_plants"/>
</dbReference>
<evidence type="ECO:0000313" key="9">
    <source>
        <dbReference type="EMBL" id="CAI8613191.1"/>
    </source>
</evidence>
<dbReference type="FunFam" id="3.40.50.10140:FF:000007">
    <property type="entry name" value="Disease resistance protein (TIR-NBS-LRR class)"/>
    <property type="match status" value="1"/>
</dbReference>
<dbReference type="EMBL" id="OX451740">
    <property type="protein sequence ID" value="CAI8613191.1"/>
    <property type="molecule type" value="Genomic_DNA"/>
</dbReference>
<keyword evidence="10" id="KW-1185">Reference proteome</keyword>
<dbReference type="PROSITE" id="PS51450">
    <property type="entry name" value="LRR"/>
    <property type="match status" value="1"/>
</dbReference>
<proteinExistence type="predicted"/>
<dbReference type="InterPro" id="IPR003591">
    <property type="entry name" value="Leu-rich_rpt_typical-subtyp"/>
</dbReference>
<feature type="domain" description="TIR" evidence="8">
    <location>
        <begin position="24"/>
        <end position="190"/>
    </location>
</feature>
<organism evidence="9 10">
    <name type="scientific">Vicia faba</name>
    <name type="common">Broad bean</name>
    <name type="synonym">Faba vulgaris</name>
    <dbReference type="NCBI Taxonomy" id="3906"/>
    <lineage>
        <taxon>Eukaryota</taxon>
        <taxon>Viridiplantae</taxon>
        <taxon>Streptophyta</taxon>
        <taxon>Embryophyta</taxon>
        <taxon>Tracheophyta</taxon>
        <taxon>Spermatophyta</taxon>
        <taxon>Magnoliopsida</taxon>
        <taxon>eudicotyledons</taxon>
        <taxon>Gunneridae</taxon>
        <taxon>Pentapetalae</taxon>
        <taxon>rosids</taxon>
        <taxon>fabids</taxon>
        <taxon>Fabales</taxon>
        <taxon>Fabaceae</taxon>
        <taxon>Papilionoideae</taxon>
        <taxon>50 kb inversion clade</taxon>
        <taxon>NPAAA clade</taxon>
        <taxon>Hologalegina</taxon>
        <taxon>IRL clade</taxon>
        <taxon>Fabeae</taxon>
        <taxon>Vicia</taxon>
    </lineage>
</organism>
<dbReference type="Gene3D" id="3.40.50.10140">
    <property type="entry name" value="Toll/interleukin-1 receptor homology (TIR) domain"/>
    <property type="match status" value="1"/>
</dbReference>
<dbReference type="InterPro" id="IPR058546">
    <property type="entry name" value="RPS4B/Roq1-like_LRR"/>
</dbReference>
<dbReference type="GO" id="GO:0061809">
    <property type="term" value="F:NAD+ nucleosidase activity, cyclic ADP-ribose generating"/>
    <property type="evidence" value="ECO:0007669"/>
    <property type="project" value="UniProtKB-EC"/>
</dbReference>
<evidence type="ECO:0000256" key="6">
    <source>
        <dbReference type="ARBA" id="ARBA00023027"/>
    </source>
</evidence>
<dbReference type="PRINTS" id="PR00364">
    <property type="entry name" value="DISEASERSIST"/>
</dbReference>